<gene>
    <name evidence="1" type="ORF">CPELLU_LOCUS18995</name>
</gene>
<organism evidence="1 2">
    <name type="scientific">Cetraspora pellucida</name>
    <dbReference type="NCBI Taxonomy" id="1433469"/>
    <lineage>
        <taxon>Eukaryota</taxon>
        <taxon>Fungi</taxon>
        <taxon>Fungi incertae sedis</taxon>
        <taxon>Mucoromycota</taxon>
        <taxon>Glomeromycotina</taxon>
        <taxon>Glomeromycetes</taxon>
        <taxon>Diversisporales</taxon>
        <taxon>Gigasporaceae</taxon>
        <taxon>Cetraspora</taxon>
    </lineage>
</organism>
<dbReference type="Proteomes" id="UP000789759">
    <property type="component" value="Unassembled WGS sequence"/>
</dbReference>
<evidence type="ECO:0000313" key="1">
    <source>
        <dbReference type="EMBL" id="CAG8814126.1"/>
    </source>
</evidence>
<reference evidence="1" key="1">
    <citation type="submission" date="2021-06" db="EMBL/GenBank/DDBJ databases">
        <authorList>
            <person name="Kallberg Y."/>
            <person name="Tangrot J."/>
            <person name="Rosling A."/>
        </authorList>
    </citation>
    <scope>NUCLEOTIDE SEQUENCE</scope>
    <source>
        <strain evidence="1">FL966</strain>
    </source>
</reference>
<comment type="caution">
    <text evidence="1">The sequence shown here is derived from an EMBL/GenBank/DDBJ whole genome shotgun (WGS) entry which is preliminary data.</text>
</comment>
<protein>
    <submittedName>
        <fullName evidence="1">3870_t:CDS:1</fullName>
    </submittedName>
</protein>
<proteinExistence type="predicted"/>
<keyword evidence="2" id="KW-1185">Reference proteome</keyword>
<name>A0A9N9K6U8_9GLOM</name>
<accession>A0A9N9K6U8</accession>
<evidence type="ECO:0000313" key="2">
    <source>
        <dbReference type="Proteomes" id="UP000789759"/>
    </source>
</evidence>
<sequence length="42" mass="4831">MILDLATNIRNRMMTRIDKVFDATSTSTLLHEPVLKLSEINQ</sequence>
<feature type="non-terminal residue" evidence="1">
    <location>
        <position position="42"/>
    </location>
</feature>
<dbReference type="AlphaFoldDB" id="A0A9N9K6U8"/>
<dbReference type="EMBL" id="CAJVQA010041680">
    <property type="protein sequence ID" value="CAG8814126.1"/>
    <property type="molecule type" value="Genomic_DNA"/>
</dbReference>